<gene>
    <name evidence="5" type="ORF">SAMN05421797_107150</name>
</gene>
<dbReference type="Proteomes" id="UP000186953">
    <property type="component" value="Unassembled WGS sequence"/>
</dbReference>
<keyword evidence="2 5" id="KW-0238">DNA-binding</keyword>
<dbReference type="AlphaFoldDB" id="A0A1N6YUG8"/>
<dbReference type="STRING" id="228959.SAMN05421797_107150"/>
<organism evidence="5 6">
    <name type="scientific">Maribacter ulvicola</name>
    <dbReference type="NCBI Taxonomy" id="228959"/>
    <lineage>
        <taxon>Bacteria</taxon>
        <taxon>Pseudomonadati</taxon>
        <taxon>Bacteroidota</taxon>
        <taxon>Flavobacteriia</taxon>
        <taxon>Flavobacteriales</taxon>
        <taxon>Flavobacteriaceae</taxon>
        <taxon>Maribacter</taxon>
    </lineage>
</organism>
<name>A0A1N6YUG8_9FLAO</name>
<dbReference type="OrthoDB" id="2600165at2"/>
<dbReference type="GO" id="GO:0043565">
    <property type="term" value="F:sequence-specific DNA binding"/>
    <property type="evidence" value="ECO:0007669"/>
    <property type="project" value="InterPro"/>
</dbReference>
<dbReference type="EMBL" id="FTMA01000007">
    <property type="protein sequence ID" value="SIR18207.1"/>
    <property type="molecule type" value="Genomic_DNA"/>
</dbReference>
<protein>
    <submittedName>
        <fullName evidence="5">AraC-type DNA-binding protein</fullName>
    </submittedName>
</protein>
<feature type="domain" description="HTH araC/xylS-type" evidence="4">
    <location>
        <begin position="201"/>
        <end position="299"/>
    </location>
</feature>
<dbReference type="PANTHER" id="PTHR43280:SF32">
    <property type="entry name" value="TRANSCRIPTIONAL REGULATORY PROTEIN"/>
    <property type="match status" value="1"/>
</dbReference>
<evidence type="ECO:0000259" key="4">
    <source>
        <dbReference type="PROSITE" id="PS01124"/>
    </source>
</evidence>
<keyword evidence="1" id="KW-0805">Transcription regulation</keyword>
<dbReference type="Pfam" id="PF12833">
    <property type="entry name" value="HTH_18"/>
    <property type="match status" value="1"/>
</dbReference>
<keyword evidence="3" id="KW-0804">Transcription</keyword>
<dbReference type="InterPro" id="IPR009057">
    <property type="entry name" value="Homeodomain-like_sf"/>
</dbReference>
<dbReference type="PANTHER" id="PTHR43280">
    <property type="entry name" value="ARAC-FAMILY TRANSCRIPTIONAL REGULATOR"/>
    <property type="match status" value="1"/>
</dbReference>
<reference evidence="6" key="1">
    <citation type="submission" date="2017-01" db="EMBL/GenBank/DDBJ databases">
        <authorList>
            <person name="Varghese N."/>
            <person name="Submissions S."/>
        </authorList>
    </citation>
    <scope>NUCLEOTIDE SEQUENCE [LARGE SCALE GENOMIC DNA]</scope>
    <source>
        <strain evidence="6">DSM 15366</strain>
    </source>
</reference>
<evidence type="ECO:0000256" key="3">
    <source>
        <dbReference type="ARBA" id="ARBA00023163"/>
    </source>
</evidence>
<dbReference type="PROSITE" id="PS01124">
    <property type="entry name" value="HTH_ARAC_FAMILY_2"/>
    <property type="match status" value="1"/>
</dbReference>
<evidence type="ECO:0000256" key="1">
    <source>
        <dbReference type="ARBA" id="ARBA00023015"/>
    </source>
</evidence>
<dbReference type="Gene3D" id="1.10.10.60">
    <property type="entry name" value="Homeodomain-like"/>
    <property type="match status" value="1"/>
</dbReference>
<evidence type="ECO:0000313" key="6">
    <source>
        <dbReference type="Proteomes" id="UP000186953"/>
    </source>
</evidence>
<proteinExistence type="predicted"/>
<dbReference type="InterPro" id="IPR018060">
    <property type="entry name" value="HTH_AraC"/>
</dbReference>
<sequence length="300" mass="35664">MQHTTPEIENIKELLQHMHLDVYQKHEDFHILKFEKHLHEIPKKLSFKSKGFFEITFSKSKRTHIDIDRKKIELDKEHLLFLSPGQTMNVDSTEETEVDDTFIILFTSKFLDFSPSEYHIIKRFPFFNMTIFSVYYTRKEVSKMYLDYMERIYNEFQNINSDSIEIIKSLLTMVLFETKRKLNEHLNISPLNNSRKAEITYKFENLIKHSEQKNQKISFYAKQLHISPVYLSECIKATTGKTAKSILTDYILLEAKTHLKNTSKTIDTIAFELGFNDTSNFINYYKKNTSLTPNQERKKI</sequence>
<accession>A0A1N6YUG8</accession>
<keyword evidence="6" id="KW-1185">Reference proteome</keyword>
<dbReference type="GO" id="GO:0003700">
    <property type="term" value="F:DNA-binding transcription factor activity"/>
    <property type="evidence" value="ECO:0007669"/>
    <property type="project" value="InterPro"/>
</dbReference>
<dbReference type="RefSeq" id="WP_076550070.1">
    <property type="nucleotide sequence ID" value="NZ_FTMA01000007.1"/>
</dbReference>
<dbReference type="SMART" id="SM00342">
    <property type="entry name" value="HTH_ARAC"/>
    <property type="match status" value="1"/>
</dbReference>
<dbReference type="SUPFAM" id="SSF46689">
    <property type="entry name" value="Homeodomain-like"/>
    <property type="match status" value="1"/>
</dbReference>
<evidence type="ECO:0000313" key="5">
    <source>
        <dbReference type="EMBL" id="SIR18207.1"/>
    </source>
</evidence>
<evidence type="ECO:0000256" key="2">
    <source>
        <dbReference type="ARBA" id="ARBA00023125"/>
    </source>
</evidence>